<evidence type="ECO:0000313" key="7">
    <source>
        <dbReference type="Proteomes" id="UP000466442"/>
    </source>
</evidence>
<accession>A0A8S9X0M0</accession>
<organism evidence="6 7">
    <name type="scientific">Apolygus lucorum</name>
    <name type="common">Small green plant bug</name>
    <name type="synonym">Lygocoris lucorum</name>
    <dbReference type="NCBI Taxonomy" id="248454"/>
    <lineage>
        <taxon>Eukaryota</taxon>
        <taxon>Metazoa</taxon>
        <taxon>Ecdysozoa</taxon>
        <taxon>Arthropoda</taxon>
        <taxon>Hexapoda</taxon>
        <taxon>Insecta</taxon>
        <taxon>Pterygota</taxon>
        <taxon>Neoptera</taxon>
        <taxon>Paraneoptera</taxon>
        <taxon>Hemiptera</taxon>
        <taxon>Heteroptera</taxon>
        <taxon>Panheteroptera</taxon>
        <taxon>Cimicomorpha</taxon>
        <taxon>Miridae</taxon>
        <taxon>Mirini</taxon>
        <taxon>Apolygus</taxon>
    </lineage>
</organism>
<gene>
    <name evidence="6" type="ORF">GE061_004314</name>
</gene>
<keyword evidence="2" id="KW-0547">Nucleotide-binding</keyword>
<dbReference type="Gene3D" id="2.60.120.10">
    <property type="entry name" value="Jelly Rolls"/>
    <property type="match status" value="1"/>
</dbReference>
<feature type="signal peptide" evidence="4">
    <location>
        <begin position="1"/>
        <end position="22"/>
    </location>
</feature>
<keyword evidence="2" id="KW-0116">cAMP-binding</keyword>
<reference evidence="6" key="1">
    <citation type="journal article" date="2021" name="Mol. Ecol. Resour.">
        <title>Apolygus lucorum genome provides insights into omnivorousness and mesophyll feeding.</title>
        <authorList>
            <person name="Liu Y."/>
            <person name="Liu H."/>
            <person name="Wang H."/>
            <person name="Huang T."/>
            <person name="Liu B."/>
            <person name="Yang B."/>
            <person name="Yin L."/>
            <person name="Li B."/>
            <person name="Zhang Y."/>
            <person name="Zhang S."/>
            <person name="Jiang F."/>
            <person name="Zhang X."/>
            <person name="Ren Y."/>
            <person name="Wang B."/>
            <person name="Wang S."/>
            <person name="Lu Y."/>
            <person name="Wu K."/>
            <person name="Fan W."/>
            <person name="Wang G."/>
        </authorList>
    </citation>
    <scope>NUCLEOTIDE SEQUENCE</scope>
    <source>
        <strain evidence="6">12Hb</strain>
    </source>
</reference>
<dbReference type="GO" id="GO:0034236">
    <property type="term" value="F:protein kinase A catalytic subunit binding"/>
    <property type="evidence" value="ECO:0007669"/>
    <property type="project" value="TreeGrafter"/>
</dbReference>
<dbReference type="InterPro" id="IPR000595">
    <property type="entry name" value="cNMP-bd_dom"/>
</dbReference>
<evidence type="ECO:0000256" key="4">
    <source>
        <dbReference type="SAM" id="SignalP"/>
    </source>
</evidence>
<keyword evidence="4" id="KW-0732">Signal</keyword>
<dbReference type="Proteomes" id="UP000466442">
    <property type="component" value="Linkage Group LG12"/>
</dbReference>
<dbReference type="Pfam" id="PF00027">
    <property type="entry name" value="cNMP_binding"/>
    <property type="match status" value="1"/>
</dbReference>
<comment type="caution">
    <text evidence="6">The sequence shown here is derived from an EMBL/GenBank/DDBJ whole genome shotgun (WGS) entry which is preliminary data.</text>
</comment>
<keyword evidence="7" id="KW-1185">Reference proteome</keyword>
<dbReference type="SUPFAM" id="SSF51206">
    <property type="entry name" value="cAMP-binding domain-like"/>
    <property type="match status" value="1"/>
</dbReference>
<dbReference type="PANTHER" id="PTHR11635">
    <property type="entry name" value="CAMP-DEPENDENT PROTEIN KINASE REGULATORY CHAIN"/>
    <property type="match status" value="1"/>
</dbReference>
<dbReference type="GO" id="GO:0030552">
    <property type="term" value="F:cAMP binding"/>
    <property type="evidence" value="ECO:0007669"/>
    <property type="project" value="UniProtKB-KW"/>
</dbReference>
<dbReference type="PROSITE" id="PS50042">
    <property type="entry name" value="CNMP_BINDING_3"/>
    <property type="match status" value="1"/>
</dbReference>
<sequence>MRAVSAFVFAFAIVNSLDSTFGVKSEVEKFPKSKELKNKLIKTLSKSFYLTLDEPESFSGIVDTMKRVTVKPGDVIIKQGDKVDDSRSLYIIESGTYVATRNTSQYVDVPIKTYNDHGLFGEFAFFENRPRIATVTAKSAGVLYSLDHNTFDKLRVMKKFRRDHNRFRFHHMMHC</sequence>
<feature type="chain" id="PRO_5035799227" description="Cyclic nucleotide-binding domain-containing protein" evidence="4">
    <location>
        <begin position="23"/>
        <end position="175"/>
    </location>
</feature>
<keyword evidence="3" id="KW-0114">cAMP</keyword>
<evidence type="ECO:0000256" key="1">
    <source>
        <dbReference type="ARBA" id="ARBA00005753"/>
    </source>
</evidence>
<dbReference type="PANTHER" id="PTHR11635:SF152">
    <property type="entry name" value="CAMP-DEPENDENT PROTEIN KINASE TYPE I REGULATORY SUBUNIT-RELATED"/>
    <property type="match status" value="1"/>
</dbReference>
<comment type="similarity">
    <text evidence="1">Belongs to the cAMP-dependent kinase regulatory chain family.</text>
</comment>
<dbReference type="InterPro" id="IPR014710">
    <property type="entry name" value="RmlC-like_jellyroll"/>
</dbReference>
<dbReference type="EMBL" id="WIXP02000012">
    <property type="protein sequence ID" value="KAF6201918.1"/>
    <property type="molecule type" value="Genomic_DNA"/>
</dbReference>
<feature type="domain" description="Cyclic nucleotide-binding" evidence="5">
    <location>
        <begin position="49"/>
        <end position="154"/>
    </location>
</feature>
<dbReference type="InterPro" id="IPR050503">
    <property type="entry name" value="cAMP-dep_PK_reg_su-like"/>
</dbReference>
<dbReference type="AlphaFoldDB" id="A0A8S9X0M0"/>
<evidence type="ECO:0000256" key="2">
    <source>
        <dbReference type="ARBA" id="ARBA00022566"/>
    </source>
</evidence>
<evidence type="ECO:0000256" key="3">
    <source>
        <dbReference type="ARBA" id="ARBA00023149"/>
    </source>
</evidence>
<evidence type="ECO:0000313" key="6">
    <source>
        <dbReference type="EMBL" id="KAF6201918.1"/>
    </source>
</evidence>
<proteinExistence type="inferred from homology"/>
<dbReference type="GO" id="GO:0005952">
    <property type="term" value="C:cAMP-dependent protein kinase complex"/>
    <property type="evidence" value="ECO:0007669"/>
    <property type="project" value="InterPro"/>
</dbReference>
<dbReference type="SMART" id="SM00100">
    <property type="entry name" value="cNMP"/>
    <property type="match status" value="1"/>
</dbReference>
<dbReference type="InterPro" id="IPR018490">
    <property type="entry name" value="cNMP-bd_dom_sf"/>
</dbReference>
<evidence type="ECO:0000259" key="5">
    <source>
        <dbReference type="PROSITE" id="PS50042"/>
    </source>
</evidence>
<dbReference type="GO" id="GO:0005829">
    <property type="term" value="C:cytosol"/>
    <property type="evidence" value="ECO:0007669"/>
    <property type="project" value="TreeGrafter"/>
</dbReference>
<dbReference type="CDD" id="cd00038">
    <property type="entry name" value="CAP_ED"/>
    <property type="match status" value="1"/>
</dbReference>
<dbReference type="GO" id="GO:0004862">
    <property type="term" value="F:cAMP-dependent protein kinase inhibitor activity"/>
    <property type="evidence" value="ECO:0007669"/>
    <property type="project" value="TreeGrafter"/>
</dbReference>
<protein>
    <recommendedName>
        <fullName evidence="5">Cyclic nucleotide-binding domain-containing protein</fullName>
    </recommendedName>
</protein>
<dbReference type="OrthoDB" id="6723712at2759"/>
<name>A0A8S9X0M0_APOLU</name>